<accession>A0A061R826</accession>
<feature type="region of interest" description="Disordered" evidence="1">
    <location>
        <begin position="66"/>
        <end position="92"/>
    </location>
</feature>
<reference evidence="2" key="1">
    <citation type="submission" date="2014-05" db="EMBL/GenBank/DDBJ databases">
        <title>The transcriptome of the halophilic microalga Tetraselmis sp. GSL018 isolated from the Great Salt Lake, Utah.</title>
        <authorList>
            <person name="Jinkerson R.E."/>
            <person name="D'Adamo S."/>
            <person name="Posewitz M.C."/>
        </authorList>
    </citation>
    <scope>NUCLEOTIDE SEQUENCE</scope>
    <source>
        <strain evidence="2">GSL018</strain>
    </source>
</reference>
<dbReference type="EMBL" id="GBEZ01020003">
    <property type="protein sequence ID" value="JAC66626.1"/>
    <property type="molecule type" value="Transcribed_RNA"/>
</dbReference>
<proteinExistence type="predicted"/>
<evidence type="ECO:0000256" key="1">
    <source>
        <dbReference type="SAM" id="MobiDB-lite"/>
    </source>
</evidence>
<sequence>MQHGVLHCPVLPLEEDPPHLLLYGGEQNLRRGAPGGRVGGGAALPHALRVLIALEALGGPSAHTWSKVARQGADQHKQADEPPSHRQRNAPSVGAVAAGLRTANQRALEGKLLVGERDGEWGERTGVCGSGNRLVQQRACCPVPL</sequence>
<dbReference type="AlphaFoldDB" id="A0A061R826"/>
<gene>
    <name evidence="2" type="ORF">TSPGSL018_13192</name>
</gene>
<evidence type="ECO:0000313" key="2">
    <source>
        <dbReference type="EMBL" id="JAC66626.1"/>
    </source>
</evidence>
<feature type="compositionally biased region" description="Basic and acidic residues" evidence="1">
    <location>
        <begin position="73"/>
        <end position="84"/>
    </location>
</feature>
<organism evidence="2">
    <name type="scientific">Tetraselmis sp. GSL018</name>
    <dbReference type="NCBI Taxonomy" id="582737"/>
    <lineage>
        <taxon>Eukaryota</taxon>
        <taxon>Viridiplantae</taxon>
        <taxon>Chlorophyta</taxon>
        <taxon>core chlorophytes</taxon>
        <taxon>Chlorodendrophyceae</taxon>
        <taxon>Chlorodendrales</taxon>
        <taxon>Chlorodendraceae</taxon>
        <taxon>Tetraselmis</taxon>
    </lineage>
</organism>
<name>A0A061R826_9CHLO</name>
<protein>
    <submittedName>
        <fullName evidence="2">Uncharacterized protein</fullName>
    </submittedName>
</protein>